<evidence type="ECO:0000256" key="8">
    <source>
        <dbReference type="ARBA" id="ARBA00023065"/>
    </source>
</evidence>
<sequence>MEILNQFGVNPILLLAQVVNFLILLLILKKFLYKPILRVLEERKKKIEESFKNAEEIEKRLLQVAEDEEKRIQKASLEGEKIIKEAQLSAAQIIEDGKEKAEHLSQRILKEGRVQLQLEKERLQQEVRGDLGNILLLSLQKITGKMFSRKDQRQLIEQAVKHLKA</sequence>
<dbReference type="InterPro" id="IPR002146">
    <property type="entry name" value="ATP_synth_b/b'su_bac/chlpt"/>
</dbReference>
<comment type="function">
    <text evidence="13">Component of the F(0) channel, it forms part of the peripheral stalk, linking F(1) to F(0).</text>
</comment>
<dbReference type="GO" id="GO:0012505">
    <property type="term" value="C:endomembrane system"/>
    <property type="evidence" value="ECO:0007669"/>
    <property type="project" value="UniProtKB-SubCell"/>
</dbReference>
<dbReference type="SUPFAM" id="SSF81573">
    <property type="entry name" value="F1F0 ATP synthase subunit B, membrane domain"/>
    <property type="match status" value="1"/>
</dbReference>
<evidence type="ECO:0000256" key="9">
    <source>
        <dbReference type="ARBA" id="ARBA00023136"/>
    </source>
</evidence>
<keyword evidence="15" id="KW-0175">Coiled coil</keyword>
<dbReference type="InterPro" id="IPR050059">
    <property type="entry name" value="ATP_synthase_B_chain"/>
</dbReference>
<comment type="function">
    <text evidence="11 13">F(1)F(0) ATP synthase produces ATP from ADP in the presence of a proton or sodium gradient. F-type ATPases consist of two structural domains, F(1) containing the extramembraneous catalytic core and F(0) containing the membrane proton channel, linked together by a central stalk and a peripheral stalk. During catalysis, ATP synthesis in the catalytic domain of F(1) is coupled via a rotary mechanism of the central stalk subunits to proton translocation.</text>
</comment>
<evidence type="ECO:0000313" key="16">
    <source>
        <dbReference type="EMBL" id="OGE28754.1"/>
    </source>
</evidence>
<organism evidence="16 17">
    <name type="scientific">Candidatus Daviesbacteria bacterium RIFCSPHIGHO2_01_FULL_40_11</name>
    <dbReference type="NCBI Taxonomy" id="1797762"/>
    <lineage>
        <taxon>Bacteria</taxon>
        <taxon>Candidatus Daviesiibacteriota</taxon>
    </lineage>
</organism>
<evidence type="ECO:0000256" key="7">
    <source>
        <dbReference type="ARBA" id="ARBA00022989"/>
    </source>
</evidence>
<name>A0A1F5JJB4_9BACT</name>
<feature type="transmembrane region" description="Helical" evidence="13">
    <location>
        <begin position="12"/>
        <end position="28"/>
    </location>
</feature>
<dbReference type="InterPro" id="IPR005864">
    <property type="entry name" value="ATP_synth_F0_bsu_bac"/>
</dbReference>
<keyword evidence="4 13" id="KW-0138">CF(0)</keyword>
<gene>
    <name evidence="13" type="primary">atpF</name>
    <name evidence="16" type="ORF">A2867_04715</name>
</gene>
<dbReference type="PANTHER" id="PTHR33445">
    <property type="entry name" value="ATP SYNTHASE SUBUNIT B', CHLOROPLASTIC"/>
    <property type="match status" value="1"/>
</dbReference>
<dbReference type="CDD" id="cd06503">
    <property type="entry name" value="ATP-synt_Fo_b"/>
    <property type="match status" value="1"/>
</dbReference>
<keyword evidence="10 13" id="KW-0066">ATP synthesis</keyword>
<dbReference type="HAMAP" id="MF_01398">
    <property type="entry name" value="ATP_synth_b_bprime"/>
    <property type="match status" value="1"/>
</dbReference>
<dbReference type="PANTHER" id="PTHR33445:SF1">
    <property type="entry name" value="ATP SYNTHASE SUBUNIT B"/>
    <property type="match status" value="1"/>
</dbReference>
<dbReference type="GO" id="GO:0046961">
    <property type="term" value="F:proton-transporting ATPase activity, rotational mechanism"/>
    <property type="evidence" value="ECO:0007669"/>
    <property type="project" value="TreeGrafter"/>
</dbReference>
<keyword evidence="6 13" id="KW-0375">Hydrogen ion transport</keyword>
<proteinExistence type="inferred from homology"/>
<keyword evidence="9 13" id="KW-0472">Membrane</keyword>
<comment type="similarity">
    <text evidence="1 13 14">Belongs to the ATPase B chain family.</text>
</comment>
<evidence type="ECO:0000256" key="14">
    <source>
        <dbReference type="RuleBase" id="RU003848"/>
    </source>
</evidence>
<evidence type="ECO:0000256" key="4">
    <source>
        <dbReference type="ARBA" id="ARBA00022547"/>
    </source>
</evidence>
<dbReference type="EMBL" id="MFCP01000016">
    <property type="protein sequence ID" value="OGE28754.1"/>
    <property type="molecule type" value="Genomic_DNA"/>
</dbReference>
<evidence type="ECO:0000256" key="5">
    <source>
        <dbReference type="ARBA" id="ARBA00022692"/>
    </source>
</evidence>
<keyword evidence="8 13" id="KW-0406">Ion transport</keyword>
<keyword evidence="3 13" id="KW-1003">Cell membrane</keyword>
<dbReference type="AlphaFoldDB" id="A0A1F5JJB4"/>
<evidence type="ECO:0000256" key="2">
    <source>
        <dbReference type="ARBA" id="ARBA00022448"/>
    </source>
</evidence>
<evidence type="ECO:0000256" key="1">
    <source>
        <dbReference type="ARBA" id="ARBA00005513"/>
    </source>
</evidence>
<evidence type="ECO:0000256" key="11">
    <source>
        <dbReference type="ARBA" id="ARBA00025198"/>
    </source>
</evidence>
<evidence type="ECO:0000256" key="10">
    <source>
        <dbReference type="ARBA" id="ARBA00023310"/>
    </source>
</evidence>
<evidence type="ECO:0000256" key="12">
    <source>
        <dbReference type="ARBA" id="ARBA00037847"/>
    </source>
</evidence>
<evidence type="ECO:0000256" key="15">
    <source>
        <dbReference type="SAM" id="Coils"/>
    </source>
</evidence>
<comment type="caution">
    <text evidence="16">The sequence shown here is derived from an EMBL/GenBank/DDBJ whole genome shotgun (WGS) entry which is preliminary data.</text>
</comment>
<comment type="subunit">
    <text evidence="13">F-type ATPases have 2 components, F(1) - the catalytic core - and F(0) - the membrane proton channel. F(1) has five subunits: alpha(3), beta(3), gamma(1), delta(1), epsilon(1). F(0) has three main subunits: a(1), b(2) and c(10-14). The alpha and beta chains form an alternating ring which encloses part of the gamma chain. F(1) is attached to F(0) by a central stalk formed by the gamma and epsilon chains, while a peripheral stalk is formed by the delta and b chains.</text>
</comment>
<dbReference type="Proteomes" id="UP000177555">
    <property type="component" value="Unassembled WGS sequence"/>
</dbReference>
<dbReference type="Pfam" id="PF00430">
    <property type="entry name" value="ATP-synt_B"/>
    <property type="match status" value="1"/>
</dbReference>
<feature type="coiled-coil region" evidence="15">
    <location>
        <begin position="37"/>
        <end position="126"/>
    </location>
</feature>
<dbReference type="GO" id="GO:0045259">
    <property type="term" value="C:proton-transporting ATP synthase complex"/>
    <property type="evidence" value="ECO:0007669"/>
    <property type="project" value="UniProtKB-KW"/>
</dbReference>
<dbReference type="NCBIfam" id="TIGR01144">
    <property type="entry name" value="ATP_synt_b"/>
    <property type="match status" value="1"/>
</dbReference>
<evidence type="ECO:0000313" key="17">
    <source>
        <dbReference type="Proteomes" id="UP000177555"/>
    </source>
</evidence>
<comment type="subcellular location">
    <subcellularLocation>
        <location evidence="13">Cell membrane</location>
        <topology evidence="13">Single-pass membrane protein</topology>
    </subcellularLocation>
    <subcellularLocation>
        <location evidence="12">Endomembrane system</location>
        <topology evidence="12">Single-pass membrane protein</topology>
    </subcellularLocation>
</comment>
<evidence type="ECO:0000256" key="6">
    <source>
        <dbReference type="ARBA" id="ARBA00022781"/>
    </source>
</evidence>
<dbReference type="Gene3D" id="1.20.5.620">
    <property type="entry name" value="F1F0 ATP synthase subunit B, membrane domain"/>
    <property type="match status" value="1"/>
</dbReference>
<reference evidence="16 17" key="1">
    <citation type="journal article" date="2016" name="Nat. Commun.">
        <title>Thousands of microbial genomes shed light on interconnected biogeochemical processes in an aquifer system.</title>
        <authorList>
            <person name="Anantharaman K."/>
            <person name="Brown C.T."/>
            <person name="Hug L.A."/>
            <person name="Sharon I."/>
            <person name="Castelle C.J."/>
            <person name="Probst A.J."/>
            <person name="Thomas B.C."/>
            <person name="Singh A."/>
            <person name="Wilkins M.J."/>
            <person name="Karaoz U."/>
            <person name="Brodie E.L."/>
            <person name="Williams K.H."/>
            <person name="Hubbard S.S."/>
            <person name="Banfield J.F."/>
        </authorList>
    </citation>
    <scope>NUCLEOTIDE SEQUENCE [LARGE SCALE GENOMIC DNA]</scope>
</reference>
<dbReference type="GO" id="GO:0046933">
    <property type="term" value="F:proton-transporting ATP synthase activity, rotational mechanism"/>
    <property type="evidence" value="ECO:0007669"/>
    <property type="project" value="UniProtKB-UniRule"/>
</dbReference>
<keyword evidence="5 13" id="KW-0812">Transmembrane</keyword>
<evidence type="ECO:0000256" key="3">
    <source>
        <dbReference type="ARBA" id="ARBA00022475"/>
    </source>
</evidence>
<keyword evidence="2 13" id="KW-0813">Transport</keyword>
<protein>
    <recommendedName>
        <fullName evidence="13">ATP synthase subunit b</fullName>
    </recommendedName>
    <alternativeName>
        <fullName evidence="13">ATP synthase F(0) sector subunit b</fullName>
    </alternativeName>
    <alternativeName>
        <fullName evidence="13">ATPase subunit I</fullName>
    </alternativeName>
    <alternativeName>
        <fullName evidence="13">F-type ATPase subunit b</fullName>
        <shortName evidence="13">F-ATPase subunit b</shortName>
    </alternativeName>
</protein>
<keyword evidence="7 13" id="KW-1133">Transmembrane helix</keyword>
<accession>A0A1F5JJB4</accession>
<evidence type="ECO:0000256" key="13">
    <source>
        <dbReference type="HAMAP-Rule" id="MF_01398"/>
    </source>
</evidence>
<dbReference type="InterPro" id="IPR028987">
    <property type="entry name" value="ATP_synth_B-like_membr_sf"/>
</dbReference>
<dbReference type="GO" id="GO:0005886">
    <property type="term" value="C:plasma membrane"/>
    <property type="evidence" value="ECO:0007669"/>
    <property type="project" value="UniProtKB-SubCell"/>
</dbReference>